<dbReference type="Gene3D" id="3.40.1350.10">
    <property type="match status" value="1"/>
</dbReference>
<dbReference type="GO" id="GO:0003676">
    <property type="term" value="F:nucleic acid binding"/>
    <property type="evidence" value="ECO:0007669"/>
    <property type="project" value="InterPro"/>
</dbReference>
<proteinExistence type="inferred from homology"/>
<dbReference type="CDD" id="cd20736">
    <property type="entry name" value="PoNe_Nuclease"/>
    <property type="match status" value="1"/>
</dbReference>
<comment type="similarity">
    <text evidence="1 2">Belongs to the UPF0102 family.</text>
</comment>
<protein>
    <recommendedName>
        <fullName evidence="2">UPF0102 protein A2586_03105</fullName>
    </recommendedName>
</protein>
<dbReference type="PANTHER" id="PTHR34039:SF1">
    <property type="entry name" value="UPF0102 PROTEIN YRAN"/>
    <property type="match status" value="1"/>
</dbReference>
<sequence>MNTVGVLGEDLATHYLEERSYSILDRNFREKFGEIDIIAKSPDGILVFVEVKTLFYKKNLPDETGNSNRQFDILSPQDEMTQSKIRKLYRVCEFYARKYEKLIDEERGWQIDFIGISVFDMNPKNEDDVIIAHYENIAG</sequence>
<name>A0A1G1ZV25_9BACT</name>
<evidence type="ECO:0000313" key="4">
    <source>
        <dbReference type="Proteomes" id="UP000176611"/>
    </source>
</evidence>
<dbReference type="PANTHER" id="PTHR34039">
    <property type="entry name" value="UPF0102 PROTEIN YRAN"/>
    <property type="match status" value="1"/>
</dbReference>
<evidence type="ECO:0000256" key="1">
    <source>
        <dbReference type="ARBA" id="ARBA00006738"/>
    </source>
</evidence>
<dbReference type="SUPFAM" id="SSF52980">
    <property type="entry name" value="Restriction endonuclease-like"/>
    <property type="match status" value="1"/>
</dbReference>
<dbReference type="InterPro" id="IPR003509">
    <property type="entry name" value="UPF0102_YraN-like"/>
</dbReference>
<organism evidence="3 4">
    <name type="scientific">Candidatus Harrisonbacteria bacterium RIFOXYD1_FULL_40_9</name>
    <dbReference type="NCBI Taxonomy" id="1798412"/>
    <lineage>
        <taxon>Bacteria</taxon>
        <taxon>Candidatus Harrisoniibacteriota</taxon>
    </lineage>
</organism>
<dbReference type="AlphaFoldDB" id="A0A1G1ZV25"/>
<evidence type="ECO:0000256" key="2">
    <source>
        <dbReference type="HAMAP-Rule" id="MF_00048"/>
    </source>
</evidence>
<dbReference type="EMBL" id="MHJO01000034">
    <property type="protein sequence ID" value="OGY68578.1"/>
    <property type="molecule type" value="Genomic_DNA"/>
</dbReference>
<accession>A0A1G1ZV25</accession>
<gene>
    <name evidence="3" type="ORF">A2586_03105</name>
</gene>
<dbReference type="HAMAP" id="MF_00048">
    <property type="entry name" value="UPF0102"/>
    <property type="match status" value="1"/>
</dbReference>
<evidence type="ECO:0000313" key="3">
    <source>
        <dbReference type="EMBL" id="OGY68578.1"/>
    </source>
</evidence>
<dbReference type="InterPro" id="IPR011856">
    <property type="entry name" value="tRNA_endonuc-like_dom_sf"/>
</dbReference>
<comment type="caution">
    <text evidence="3">The sequence shown here is derived from an EMBL/GenBank/DDBJ whole genome shotgun (WGS) entry which is preliminary data.</text>
</comment>
<reference evidence="3 4" key="1">
    <citation type="journal article" date="2016" name="Nat. Commun.">
        <title>Thousands of microbial genomes shed light on interconnected biogeochemical processes in an aquifer system.</title>
        <authorList>
            <person name="Anantharaman K."/>
            <person name="Brown C.T."/>
            <person name="Hug L.A."/>
            <person name="Sharon I."/>
            <person name="Castelle C.J."/>
            <person name="Probst A.J."/>
            <person name="Thomas B.C."/>
            <person name="Singh A."/>
            <person name="Wilkins M.J."/>
            <person name="Karaoz U."/>
            <person name="Brodie E.L."/>
            <person name="Williams K.H."/>
            <person name="Hubbard S.S."/>
            <person name="Banfield J.F."/>
        </authorList>
    </citation>
    <scope>NUCLEOTIDE SEQUENCE [LARGE SCALE GENOMIC DNA]</scope>
</reference>
<dbReference type="Pfam" id="PF02021">
    <property type="entry name" value="UPF0102"/>
    <property type="match status" value="1"/>
</dbReference>
<dbReference type="InterPro" id="IPR011335">
    <property type="entry name" value="Restrct_endonuc-II-like"/>
</dbReference>
<dbReference type="Proteomes" id="UP000176611">
    <property type="component" value="Unassembled WGS sequence"/>
</dbReference>